<dbReference type="Proteomes" id="UP000179807">
    <property type="component" value="Unassembled WGS sequence"/>
</dbReference>
<feature type="compositionally biased region" description="Polar residues" evidence="1">
    <location>
        <begin position="165"/>
        <end position="178"/>
    </location>
</feature>
<feature type="compositionally biased region" description="Polar residues" evidence="1">
    <location>
        <begin position="34"/>
        <end position="47"/>
    </location>
</feature>
<dbReference type="VEuPathDB" id="TrichDB:TRFO_03337"/>
<accession>A0A1J4KRM1</accession>
<proteinExistence type="predicted"/>
<comment type="caution">
    <text evidence="2">The sequence shown here is derived from an EMBL/GenBank/DDBJ whole genome shotgun (WGS) entry which is preliminary data.</text>
</comment>
<sequence length="215" mass="25127">MSQSLFEELQAIQNENIALYQQLSNLKKQKSKQDTPADQTENDESNIQLKNQIESIQAQQKHEEANRAAAKKNLQEVTKKLQQLQKEVDERNNIIRNKLLPQMKEEEEKTDQYYKEIIEKYRNDPSVDIERLQNLISQIKQKSLEAFQSQEEIEKLTRLISINQISPSDNSDESNINSLDIPYNQENPIPYLSHEPQSLDAARTKRRVSFKLESS</sequence>
<organism evidence="2 3">
    <name type="scientific">Tritrichomonas foetus</name>
    <dbReference type="NCBI Taxonomy" id="1144522"/>
    <lineage>
        <taxon>Eukaryota</taxon>
        <taxon>Metamonada</taxon>
        <taxon>Parabasalia</taxon>
        <taxon>Tritrichomonadida</taxon>
        <taxon>Tritrichomonadidae</taxon>
        <taxon>Tritrichomonas</taxon>
    </lineage>
</organism>
<evidence type="ECO:0000313" key="3">
    <source>
        <dbReference type="Proteomes" id="UP000179807"/>
    </source>
</evidence>
<reference evidence="2" key="1">
    <citation type="submission" date="2016-10" db="EMBL/GenBank/DDBJ databases">
        <authorList>
            <person name="Benchimol M."/>
            <person name="Almeida L.G."/>
            <person name="Vasconcelos A.T."/>
            <person name="Perreira-Neves A."/>
            <person name="Rosa I.A."/>
            <person name="Tasca T."/>
            <person name="Bogo M.R."/>
            <person name="de Souza W."/>
        </authorList>
    </citation>
    <scope>NUCLEOTIDE SEQUENCE [LARGE SCALE GENOMIC DNA]</scope>
    <source>
        <strain evidence="2">K</strain>
    </source>
</reference>
<protein>
    <submittedName>
        <fullName evidence="2">Uncharacterized protein</fullName>
    </submittedName>
</protein>
<evidence type="ECO:0000313" key="2">
    <source>
        <dbReference type="EMBL" id="OHT13576.1"/>
    </source>
</evidence>
<gene>
    <name evidence="2" type="ORF">TRFO_03337</name>
</gene>
<feature type="region of interest" description="Disordered" evidence="1">
    <location>
        <begin position="165"/>
        <end position="215"/>
    </location>
</feature>
<dbReference type="AlphaFoldDB" id="A0A1J4KRM1"/>
<evidence type="ECO:0000256" key="1">
    <source>
        <dbReference type="SAM" id="MobiDB-lite"/>
    </source>
</evidence>
<dbReference type="GeneID" id="94825931"/>
<dbReference type="RefSeq" id="XP_068366712.1">
    <property type="nucleotide sequence ID" value="XM_068491227.1"/>
</dbReference>
<dbReference type="EMBL" id="MLAK01000509">
    <property type="protein sequence ID" value="OHT13576.1"/>
    <property type="molecule type" value="Genomic_DNA"/>
</dbReference>
<keyword evidence="3" id="KW-1185">Reference proteome</keyword>
<feature type="region of interest" description="Disordered" evidence="1">
    <location>
        <begin position="26"/>
        <end position="47"/>
    </location>
</feature>
<name>A0A1J4KRM1_9EUKA</name>